<evidence type="ECO:0000256" key="5">
    <source>
        <dbReference type="ARBA" id="ARBA00023157"/>
    </source>
</evidence>
<protein>
    <submittedName>
        <fullName evidence="8">S1/P1 nuclease</fullName>
    </submittedName>
</protein>
<dbReference type="InterPro" id="IPR003154">
    <property type="entry name" value="S1/P1nuclease"/>
</dbReference>
<keyword evidence="1" id="KW-0540">Nuclease</keyword>
<dbReference type="CDD" id="cd11010">
    <property type="entry name" value="S1-P1_nuclease"/>
    <property type="match status" value="1"/>
</dbReference>
<sequence length="256" mass="28321">MTRTKRALFIAGLLALVMQSSEALAWGSEGHKIVAMLAEAQLSSAARKEVDRLLAQETGATLASISTWADEHRNPATAAWHYVNFPRGDCNYQPERDCPYGKCVVAAIDRQLEVLRTSGDDEKRLNALKYVVHFIGDIHQPLHAGFGEDRGGNSYQLQAFMRGSNLHAVWDTGLIKSLQQENEQIVKSLLVRPLSLQKTSFNAAAIAMESCKIVSQSGFYPDRLVTPEYVDRYVPVMAYQLAAAGSRLAQVLNELK</sequence>
<dbReference type="Gene3D" id="1.10.575.10">
    <property type="entry name" value="P1 Nuclease"/>
    <property type="match status" value="1"/>
</dbReference>
<dbReference type="PANTHER" id="PTHR33146">
    <property type="entry name" value="ENDONUCLEASE 4"/>
    <property type="match status" value="1"/>
</dbReference>
<gene>
    <name evidence="8" type="ORF">RAN89_13500</name>
</gene>
<feature type="signal peptide" evidence="7">
    <location>
        <begin position="1"/>
        <end position="25"/>
    </location>
</feature>
<accession>A0ABZ0AW97</accession>
<evidence type="ECO:0000256" key="1">
    <source>
        <dbReference type="ARBA" id="ARBA00022722"/>
    </source>
</evidence>
<organism evidence="8 9">
    <name type="scientific">Rhodoferax mekongensis</name>
    <dbReference type="NCBI Taxonomy" id="3068341"/>
    <lineage>
        <taxon>Bacteria</taxon>
        <taxon>Pseudomonadati</taxon>
        <taxon>Pseudomonadota</taxon>
        <taxon>Betaproteobacteria</taxon>
        <taxon>Burkholderiales</taxon>
        <taxon>Comamonadaceae</taxon>
        <taxon>Rhodoferax</taxon>
    </lineage>
</organism>
<name>A0ABZ0AW97_9BURK</name>
<keyword evidence="5" id="KW-1015">Disulfide bond</keyword>
<dbReference type="SUPFAM" id="SSF48537">
    <property type="entry name" value="Phospholipase C/P1 nuclease"/>
    <property type="match status" value="1"/>
</dbReference>
<dbReference type="Pfam" id="PF02265">
    <property type="entry name" value="S1-P1_nuclease"/>
    <property type="match status" value="1"/>
</dbReference>
<evidence type="ECO:0000256" key="7">
    <source>
        <dbReference type="SAM" id="SignalP"/>
    </source>
</evidence>
<proteinExistence type="predicted"/>
<reference evidence="8 9" key="1">
    <citation type="submission" date="2023-08" db="EMBL/GenBank/DDBJ databases">
        <title>Rhodoferax potami sp. nov. and Rhodoferax mekongensis sp. nov., isolated from the Mekong River in Thailand.</title>
        <authorList>
            <person name="Kitikhun S."/>
            <person name="Charoenyingcharoen P."/>
            <person name="Siriarchawattana P."/>
            <person name="Likhitrattanapisal S."/>
            <person name="Nilsakha T."/>
            <person name="Chanpet A."/>
            <person name="Rattanawaree P."/>
            <person name="Ingsriswang S."/>
        </authorList>
    </citation>
    <scope>NUCLEOTIDE SEQUENCE [LARGE SCALE GENOMIC DNA]</scope>
    <source>
        <strain evidence="8 9">TBRC 17307</strain>
    </source>
</reference>
<evidence type="ECO:0000256" key="6">
    <source>
        <dbReference type="ARBA" id="ARBA00023180"/>
    </source>
</evidence>
<keyword evidence="7" id="KW-0732">Signal</keyword>
<evidence type="ECO:0000256" key="4">
    <source>
        <dbReference type="ARBA" id="ARBA00022801"/>
    </source>
</evidence>
<keyword evidence="2" id="KW-0479">Metal-binding</keyword>
<keyword evidence="4" id="KW-0378">Hydrolase</keyword>
<keyword evidence="6" id="KW-0325">Glycoprotein</keyword>
<keyword evidence="9" id="KW-1185">Reference proteome</keyword>
<evidence type="ECO:0000256" key="2">
    <source>
        <dbReference type="ARBA" id="ARBA00022723"/>
    </source>
</evidence>
<dbReference type="InterPro" id="IPR008947">
    <property type="entry name" value="PLipase_C/P1_nuclease_dom_sf"/>
</dbReference>
<evidence type="ECO:0000313" key="9">
    <source>
        <dbReference type="Proteomes" id="UP001302257"/>
    </source>
</evidence>
<dbReference type="RefSeq" id="WP_313866792.1">
    <property type="nucleotide sequence ID" value="NZ_CP132507.1"/>
</dbReference>
<keyword evidence="3" id="KW-0255">Endonuclease</keyword>
<evidence type="ECO:0000256" key="3">
    <source>
        <dbReference type="ARBA" id="ARBA00022759"/>
    </source>
</evidence>
<dbReference type="Proteomes" id="UP001302257">
    <property type="component" value="Chromosome"/>
</dbReference>
<dbReference type="PANTHER" id="PTHR33146:SF26">
    <property type="entry name" value="ENDONUCLEASE 4"/>
    <property type="match status" value="1"/>
</dbReference>
<dbReference type="EMBL" id="CP132507">
    <property type="protein sequence ID" value="WNO03921.1"/>
    <property type="molecule type" value="Genomic_DNA"/>
</dbReference>
<feature type="chain" id="PRO_5045780732" evidence="7">
    <location>
        <begin position="26"/>
        <end position="256"/>
    </location>
</feature>
<evidence type="ECO:0000313" key="8">
    <source>
        <dbReference type="EMBL" id="WNO03921.1"/>
    </source>
</evidence>